<dbReference type="EMBL" id="CP120371">
    <property type="protein sequence ID" value="WEX83569.1"/>
    <property type="molecule type" value="Genomic_DNA"/>
</dbReference>
<reference evidence="1 2" key="1">
    <citation type="submission" date="2023-03" db="EMBL/GenBank/DDBJ databases">
        <authorList>
            <person name="Kaur S."/>
            <person name="Espinosa-Saiz D."/>
            <person name="Velazquez E."/>
            <person name="Menendez E."/>
            <person name="diCenzo G.C."/>
        </authorList>
    </citation>
    <scope>NUCLEOTIDE SEQUENCE [LARGE SCALE GENOMIC DNA]</scope>
    <source>
        <strain evidence="1 2">LMG 27395</strain>
    </source>
</reference>
<proteinExistence type="predicted"/>
<evidence type="ECO:0000313" key="1">
    <source>
        <dbReference type="EMBL" id="WEX83569.1"/>
    </source>
</evidence>
<name>A0ABY8CY42_9HYPH</name>
<dbReference type="RefSeq" id="WP_280734397.1">
    <property type="nucleotide sequence ID" value="NZ_CP120368.1"/>
</dbReference>
<keyword evidence="2" id="KW-1185">Reference proteome</keyword>
<accession>A0ABY8CY42</accession>
<sequence length="47" mass="5088">MTAQLAITSNPNTHAREAFLAFVRALAVRQARLDAMMSSAANDNRPS</sequence>
<evidence type="ECO:0000313" key="2">
    <source>
        <dbReference type="Proteomes" id="UP001235547"/>
    </source>
</evidence>
<protein>
    <submittedName>
        <fullName evidence="1">Uncharacterized protein</fullName>
    </submittedName>
</protein>
<dbReference type="Proteomes" id="UP001235547">
    <property type="component" value="Chromosome 1"/>
</dbReference>
<gene>
    <name evidence="1" type="ORF">PYH38_002354</name>
</gene>
<organism evidence="1 2">
    <name type="scientific">Sinorhizobium numidicum</name>
    <dbReference type="NCBI Taxonomy" id="680248"/>
    <lineage>
        <taxon>Bacteria</taxon>
        <taxon>Pseudomonadati</taxon>
        <taxon>Pseudomonadota</taxon>
        <taxon>Alphaproteobacteria</taxon>
        <taxon>Hyphomicrobiales</taxon>
        <taxon>Rhizobiaceae</taxon>
        <taxon>Sinorhizobium/Ensifer group</taxon>
        <taxon>Sinorhizobium</taxon>
    </lineage>
</organism>